<gene>
    <name evidence="4" type="primary">atsA_4</name>
    <name evidence="4" type="ORF">SAMEA104719789_01455</name>
</gene>
<dbReference type="PROSITE" id="PS00149">
    <property type="entry name" value="SULFATASE_2"/>
    <property type="match status" value="1"/>
</dbReference>
<dbReference type="Pfam" id="PF16347">
    <property type="entry name" value="SGSH_C"/>
    <property type="match status" value="1"/>
</dbReference>
<accession>A0A383U381</accession>
<dbReference type="InterPro" id="IPR024607">
    <property type="entry name" value="Sulfatase_CS"/>
</dbReference>
<dbReference type="OrthoDB" id="9789742at2"/>
<dbReference type="RefSeq" id="WP_119059659.1">
    <property type="nucleotide sequence ID" value="NZ_UNSC01000007.1"/>
</dbReference>
<feature type="domain" description="N-sulphoglucosamine sulphohydrolase C-terminal" evidence="3">
    <location>
        <begin position="342"/>
        <end position="491"/>
    </location>
</feature>
<evidence type="ECO:0000313" key="4">
    <source>
        <dbReference type="EMBL" id="SZD74000.1"/>
    </source>
</evidence>
<dbReference type="PANTHER" id="PTHR43108">
    <property type="entry name" value="N-ACETYLGLUCOSAMINE-6-SULFATASE FAMILY MEMBER"/>
    <property type="match status" value="1"/>
</dbReference>
<keyword evidence="5" id="KW-1185">Reference proteome</keyword>
<dbReference type="CDD" id="cd16031">
    <property type="entry name" value="G6S_like"/>
    <property type="match status" value="1"/>
</dbReference>
<dbReference type="InterPro" id="IPR032506">
    <property type="entry name" value="SGSH_C"/>
</dbReference>
<dbReference type="InterPro" id="IPR017850">
    <property type="entry name" value="Alkaline_phosphatase_core_sf"/>
</dbReference>
<organism evidence="4 5">
    <name type="scientific">Candidatus Ornithobacterium hominis</name>
    <dbReference type="NCBI Taxonomy" id="2497989"/>
    <lineage>
        <taxon>Bacteria</taxon>
        <taxon>Pseudomonadati</taxon>
        <taxon>Bacteroidota</taxon>
        <taxon>Flavobacteriia</taxon>
        <taxon>Flavobacteriales</taxon>
        <taxon>Weeksellaceae</taxon>
        <taxon>Ornithobacterium</taxon>
    </lineage>
</organism>
<evidence type="ECO:0000256" key="1">
    <source>
        <dbReference type="ARBA" id="ARBA00008779"/>
    </source>
</evidence>
<protein>
    <submittedName>
        <fullName evidence="4">Arylsulfatase</fullName>
        <ecNumber evidence="4">3.1.6.1</ecNumber>
    </submittedName>
</protein>
<dbReference type="Proteomes" id="UP000262142">
    <property type="component" value="Unassembled WGS sequence"/>
</dbReference>
<dbReference type="EMBL" id="UNSC01000007">
    <property type="protein sequence ID" value="SZD74000.1"/>
    <property type="molecule type" value="Genomic_DNA"/>
</dbReference>
<dbReference type="GO" id="GO:0004065">
    <property type="term" value="F:arylsulfatase activity"/>
    <property type="evidence" value="ECO:0007669"/>
    <property type="project" value="UniProtKB-EC"/>
</dbReference>
<sequence>MKRYVIIFFLYVFSVAYSQNKKPNIVIIISDDHAYQAISAYNKNHRYIDTPNIDRLAEGGMIFHKSYVNNSICGPSRASLLTGKMSHKNGYKDNENSSYNSNQQQFVNLLQENGYQTAWIGKYHLGYDPKGFDFYKILIGQGYYYNPDFIEKGKGKIREEGYVANLVEDAAEKWLDERDAEKPFCLVIGHKNTHRTWMPDLQDIGAFDKAKFSIPETFYDDYRSRKAAALQEMSIAKDMRMGYDLKMLGDDFRVDNNFKRMNEEQLKAFENYYKPIQKKLEKSKLKGEKLAEWKYKRYMNDYLSTAVSLDRNIGRTLDYLEKNGLAENTIVIYTSDQGFYLGEHGWFDKRWMYEESYRTPLLIKYPKIVPAKSSSNSFVMNIDIAPTLLELADVKIPRDIQGVSMLPILKNPNAETQNELYYHYYENGEHAVSPHFGVNNKRYKLIRYYKRVENWELFDLEKDPQEMDNIFDAPKYQEVKKEMMKLLKKEIQEYEDFDALNVLFEDQEFKKYSK</sequence>
<comment type="similarity">
    <text evidence="1">Belongs to the sulfatase family.</text>
</comment>
<evidence type="ECO:0000256" key="2">
    <source>
        <dbReference type="ARBA" id="ARBA00022801"/>
    </source>
</evidence>
<dbReference type="AlphaFoldDB" id="A0A383U381"/>
<evidence type="ECO:0000313" key="5">
    <source>
        <dbReference type="Proteomes" id="UP000262142"/>
    </source>
</evidence>
<keyword evidence="2 4" id="KW-0378">Hydrolase</keyword>
<dbReference type="EC" id="3.1.6.1" evidence="4"/>
<dbReference type="SUPFAM" id="SSF53649">
    <property type="entry name" value="Alkaline phosphatase-like"/>
    <property type="match status" value="1"/>
</dbReference>
<dbReference type="Gene3D" id="3.40.720.10">
    <property type="entry name" value="Alkaline Phosphatase, subunit A"/>
    <property type="match status" value="1"/>
</dbReference>
<proteinExistence type="inferred from homology"/>
<dbReference type="PROSITE" id="PS00523">
    <property type="entry name" value="SULFATASE_1"/>
    <property type="match status" value="1"/>
</dbReference>
<dbReference type="PANTHER" id="PTHR43108:SF6">
    <property type="entry name" value="N-SULPHOGLUCOSAMINE SULPHOHYDROLASE"/>
    <property type="match status" value="1"/>
</dbReference>
<reference evidence="4 5" key="1">
    <citation type="submission" date="2018-09" db="EMBL/GenBank/DDBJ databases">
        <authorList>
            <consortium name="Pathogen Informatics"/>
        </authorList>
    </citation>
    <scope>NUCLEOTIDE SEQUENCE [LARGE SCALE GENOMIC DNA]</scope>
    <source>
        <strain evidence="4 5">OH-22767</strain>
    </source>
</reference>
<name>A0A383U381_9FLAO</name>
<evidence type="ECO:0000259" key="3">
    <source>
        <dbReference type="Pfam" id="PF16347"/>
    </source>
</evidence>